<keyword evidence="4" id="KW-0449">Lipoprotein</keyword>
<dbReference type="Pfam" id="PF09864">
    <property type="entry name" value="MliC"/>
    <property type="match status" value="1"/>
</dbReference>
<accession>A0A1G2MEM4</accession>
<evidence type="ECO:0000256" key="2">
    <source>
        <dbReference type="ARBA" id="ARBA00023136"/>
    </source>
</evidence>
<dbReference type="STRING" id="1802306.A3C72_04680"/>
<evidence type="ECO:0000313" key="6">
    <source>
        <dbReference type="EMBL" id="OHA22346.1"/>
    </source>
</evidence>
<evidence type="ECO:0000256" key="1">
    <source>
        <dbReference type="ARBA" id="ARBA00022729"/>
    </source>
</evidence>
<dbReference type="Proteomes" id="UP000177130">
    <property type="component" value="Unassembled WGS sequence"/>
</dbReference>
<evidence type="ECO:0000313" key="7">
    <source>
        <dbReference type="Proteomes" id="UP000177130"/>
    </source>
</evidence>
<keyword evidence="1" id="KW-0732">Signal</keyword>
<gene>
    <name evidence="6" type="ORF">A3C72_04680</name>
</gene>
<reference evidence="6 7" key="1">
    <citation type="journal article" date="2016" name="Nat. Commun.">
        <title>Thousands of microbial genomes shed light on interconnected biogeochemical processes in an aquifer system.</title>
        <authorList>
            <person name="Anantharaman K."/>
            <person name="Brown C.T."/>
            <person name="Hug L.A."/>
            <person name="Sharon I."/>
            <person name="Castelle C.J."/>
            <person name="Probst A.J."/>
            <person name="Thomas B.C."/>
            <person name="Singh A."/>
            <person name="Wilkins M.J."/>
            <person name="Karaoz U."/>
            <person name="Brodie E.L."/>
            <person name="Williams K.H."/>
            <person name="Hubbard S.S."/>
            <person name="Banfield J.F."/>
        </authorList>
    </citation>
    <scope>NUCLEOTIDE SEQUENCE [LARGE SCALE GENOMIC DNA]</scope>
</reference>
<evidence type="ECO:0000256" key="3">
    <source>
        <dbReference type="ARBA" id="ARBA00023139"/>
    </source>
</evidence>
<evidence type="ECO:0000259" key="5">
    <source>
        <dbReference type="Pfam" id="PF09864"/>
    </source>
</evidence>
<comment type="caution">
    <text evidence="6">The sequence shown here is derived from an EMBL/GenBank/DDBJ whole genome shotgun (WGS) entry which is preliminary data.</text>
</comment>
<dbReference type="InterPro" id="IPR018660">
    <property type="entry name" value="MliC"/>
</dbReference>
<dbReference type="AlphaFoldDB" id="A0A1G2MEM4"/>
<dbReference type="InterPro" id="IPR036328">
    <property type="entry name" value="MliC_sf"/>
</dbReference>
<organism evidence="6 7">
    <name type="scientific">Candidatus Taylorbacteria bacterium RIFCSPHIGHO2_02_FULL_43_32b</name>
    <dbReference type="NCBI Taxonomy" id="1802306"/>
    <lineage>
        <taxon>Bacteria</taxon>
        <taxon>Candidatus Tayloriibacteriota</taxon>
    </lineage>
</organism>
<name>A0A1G2MEM4_9BACT</name>
<evidence type="ECO:0000256" key="4">
    <source>
        <dbReference type="ARBA" id="ARBA00023288"/>
    </source>
</evidence>
<dbReference type="SUPFAM" id="SSF141488">
    <property type="entry name" value="YdhA-like"/>
    <property type="match status" value="1"/>
</dbReference>
<dbReference type="EMBL" id="MHRK01000054">
    <property type="protein sequence ID" value="OHA22346.1"/>
    <property type="molecule type" value="Genomic_DNA"/>
</dbReference>
<keyword evidence="3" id="KW-0564">Palmitate</keyword>
<feature type="domain" description="C-type lysozyme inhibitor" evidence="5">
    <location>
        <begin position="179"/>
        <end position="246"/>
    </location>
</feature>
<dbReference type="Gene3D" id="2.40.128.200">
    <property type="match status" value="1"/>
</dbReference>
<sequence>MKKVISILLTVTVIAVGVVFMTIKNKPSITVISPTKDDVITPGSDVEIKWATKNIPDTYKVPVAIRRIPPPPLQEEGQEFDPVIFTNLENSGVANWTVSNMYPAGNYVLTLNAYESLPITDPVSKESDIFKIAEMTIGGQKDEGGCLIGAGYSWCEAKQICIRSFEKYCTKATPKAFVFKCDDSKSINATFYPTDDKFVDLVLSGEDEMRISLPRAISASGARYAKADESIVFWNKGDTAFVTEGTPAEETYSNCVLK</sequence>
<protein>
    <recommendedName>
        <fullName evidence="5">C-type lysozyme inhibitor domain-containing protein</fullName>
    </recommendedName>
</protein>
<proteinExistence type="predicted"/>
<keyword evidence="2" id="KW-0472">Membrane</keyword>